<protein>
    <submittedName>
        <fullName evidence="2">Uncharacterized protein</fullName>
    </submittedName>
</protein>
<dbReference type="Proteomes" id="UP000299084">
    <property type="component" value="Unassembled WGS sequence"/>
</dbReference>
<dbReference type="EMBL" id="JWIN03000003">
    <property type="protein sequence ID" value="KAB1280660.1"/>
    <property type="molecule type" value="Genomic_DNA"/>
</dbReference>
<feature type="compositionally biased region" description="Pro residues" evidence="1">
    <location>
        <begin position="188"/>
        <end position="204"/>
    </location>
</feature>
<evidence type="ECO:0000313" key="2">
    <source>
        <dbReference type="EMBL" id="KAB1280660.1"/>
    </source>
</evidence>
<evidence type="ECO:0000313" key="3">
    <source>
        <dbReference type="Proteomes" id="UP000299084"/>
    </source>
</evidence>
<sequence length="567" mass="58580">MSTIHLSAGSSCRSFPPRADPAACPPGDSPRTKPRAPEPVRLPPPTPHPHLHHRLPARTYLDALLLGGEAHVGCGRPQRGEKASTQAFSRPSAQTTRGPAPGEVQGRTDRLPGAGGRVSAREPPGKSRRNWVRRAAARPRASCGSRSSEEGAPRPLPQALRTTKRQEKGGTRAPGPSRTWKPLEALQPLPPTPPRALPPHPPPLHLRGPQRARTSTSDPTPQSPVRSAEWEALGCSFVSGVPTTSRPYCRGSGEGRHSVCYRHLANPRAPRSQKKVRKGSGLLTATGEWRSARRGALLPSGDPRVHHGSMCAQVQALPPSENPCSVGGVLLLRETERSGQSGDLRVGGGAGALAGNAAGGRMGCALGAPGRGGSRESSLVVRWVAPGAGAAQVQLGLAQAPAKGSGARRGTQWPGRGRPFWAGSQLGMEDGAEVVKWRGAGSGSASPSAALALIAVWVSPGNPEACSRKAGHSSAGTPAFGAHSPTPCARPAVSRTGGHNSSEAAVTPGGSSCPAPAGLRSRCSLCFPAGNPPSELMQVEVRGDAGEDAELTRSPIVFLSPSNSSTK</sequence>
<feature type="compositionally biased region" description="Polar residues" evidence="1">
    <location>
        <begin position="1"/>
        <end position="13"/>
    </location>
</feature>
<feature type="region of interest" description="Disordered" evidence="1">
    <location>
        <begin position="75"/>
        <end position="228"/>
    </location>
</feature>
<feature type="compositionally biased region" description="Polar residues" evidence="1">
    <location>
        <begin position="212"/>
        <end position="225"/>
    </location>
</feature>
<dbReference type="AlphaFoldDB" id="A0A5N4EBD0"/>
<evidence type="ECO:0000256" key="1">
    <source>
        <dbReference type="SAM" id="MobiDB-lite"/>
    </source>
</evidence>
<feature type="compositionally biased region" description="Basic residues" evidence="1">
    <location>
        <begin position="126"/>
        <end position="137"/>
    </location>
</feature>
<name>A0A5N4EBD0_CAMDR</name>
<keyword evidence="3" id="KW-1185">Reference proteome</keyword>
<feature type="region of interest" description="Disordered" evidence="1">
    <location>
        <begin position="468"/>
        <end position="513"/>
    </location>
</feature>
<comment type="caution">
    <text evidence="2">The sequence shown here is derived from an EMBL/GenBank/DDBJ whole genome shotgun (WGS) entry which is preliminary data.</text>
</comment>
<accession>A0A5N4EBD0</accession>
<feature type="region of interest" description="Disordered" evidence="1">
    <location>
        <begin position="1"/>
        <end position="53"/>
    </location>
</feature>
<organism evidence="2 3">
    <name type="scientific">Camelus dromedarius</name>
    <name type="common">Dromedary</name>
    <name type="synonym">Arabian camel</name>
    <dbReference type="NCBI Taxonomy" id="9838"/>
    <lineage>
        <taxon>Eukaryota</taxon>
        <taxon>Metazoa</taxon>
        <taxon>Chordata</taxon>
        <taxon>Craniata</taxon>
        <taxon>Vertebrata</taxon>
        <taxon>Euteleostomi</taxon>
        <taxon>Mammalia</taxon>
        <taxon>Eutheria</taxon>
        <taxon>Laurasiatheria</taxon>
        <taxon>Artiodactyla</taxon>
        <taxon>Tylopoda</taxon>
        <taxon>Camelidae</taxon>
        <taxon>Camelus</taxon>
    </lineage>
</organism>
<reference evidence="2 3" key="1">
    <citation type="journal article" date="2019" name="Mol. Ecol. Resour.">
        <title>Improving Illumina assemblies with Hi-C and long reads: an example with the North African dromedary.</title>
        <authorList>
            <person name="Elbers J.P."/>
            <person name="Rogers M.F."/>
            <person name="Perelman P.L."/>
            <person name="Proskuryakova A.A."/>
            <person name="Serdyukova N.A."/>
            <person name="Johnson W.E."/>
            <person name="Horin P."/>
            <person name="Corander J."/>
            <person name="Murphy D."/>
            <person name="Burger P.A."/>
        </authorList>
    </citation>
    <scope>NUCLEOTIDE SEQUENCE [LARGE SCALE GENOMIC DNA]</scope>
    <source>
        <strain evidence="2">Drom800</strain>
        <tissue evidence="2">Blood</tissue>
    </source>
</reference>
<gene>
    <name evidence="2" type="ORF">Cadr_000004498</name>
</gene>
<proteinExistence type="predicted"/>
<feature type="region of interest" description="Disordered" evidence="1">
    <location>
        <begin position="541"/>
        <end position="567"/>
    </location>
</feature>
<feature type="compositionally biased region" description="Polar residues" evidence="1">
    <location>
        <begin position="83"/>
        <end position="97"/>
    </location>
</feature>